<comment type="caution">
    <text evidence="2">The sequence shown here is derived from an EMBL/GenBank/DDBJ whole genome shotgun (WGS) entry which is preliminary data.</text>
</comment>
<evidence type="ECO:0000313" key="3">
    <source>
        <dbReference type="Proteomes" id="UP001501690"/>
    </source>
</evidence>
<dbReference type="InterPro" id="IPR050114">
    <property type="entry name" value="UPF0173_UPF0282_UlaG_hydrolase"/>
</dbReference>
<keyword evidence="3" id="KW-1185">Reference proteome</keyword>
<evidence type="ECO:0000259" key="1">
    <source>
        <dbReference type="SMART" id="SM00849"/>
    </source>
</evidence>
<feature type="domain" description="Metallo-beta-lactamase" evidence="1">
    <location>
        <begin position="7"/>
        <end position="174"/>
    </location>
</feature>
<protein>
    <submittedName>
        <fullName evidence="2">MBL fold metallo-hydrolase</fullName>
    </submittedName>
</protein>
<dbReference type="SMART" id="SM00849">
    <property type="entry name" value="Lactamase_B"/>
    <property type="match status" value="1"/>
</dbReference>
<name>A0ABP4TST3_9MICO</name>
<evidence type="ECO:0000313" key="2">
    <source>
        <dbReference type="EMBL" id="GAA1691126.1"/>
    </source>
</evidence>
<dbReference type="PANTHER" id="PTHR43546:SF3">
    <property type="entry name" value="UPF0173 METAL-DEPENDENT HYDROLASE MJ1163"/>
    <property type="match status" value="1"/>
</dbReference>
<dbReference type="SUPFAM" id="SSF56281">
    <property type="entry name" value="Metallo-hydrolase/oxidoreductase"/>
    <property type="match status" value="1"/>
</dbReference>
<accession>A0ABP4TST3</accession>
<dbReference type="InterPro" id="IPR001279">
    <property type="entry name" value="Metallo-B-lactamas"/>
</dbReference>
<dbReference type="PANTHER" id="PTHR43546">
    <property type="entry name" value="UPF0173 METAL-DEPENDENT HYDROLASE MJ1163-RELATED"/>
    <property type="match status" value="1"/>
</dbReference>
<sequence>MRVTKHEHAALTLRDSGKTLIIDPGSFTDPILDAGDIIAVVVTHEHADHWTPEHLRRILSRAPMARIFAPQGVADAAADFEIRVVTPGERVEIGPFTLEFFGGLHEVIHSSLPVVQNVGVLVNDGFYYAGDSYDLPTGHPVKLLAAPAGAPWLKLGDAMDFILAIAPRLAFATHDMTLSTIGRRMARQRLTWATEQGGGEFLVLDPGMSIDI</sequence>
<organism evidence="2 3">
    <name type="scientific">Microbacterium sediminicola</name>
    <dbReference type="NCBI Taxonomy" id="415210"/>
    <lineage>
        <taxon>Bacteria</taxon>
        <taxon>Bacillati</taxon>
        <taxon>Actinomycetota</taxon>
        <taxon>Actinomycetes</taxon>
        <taxon>Micrococcales</taxon>
        <taxon>Microbacteriaceae</taxon>
        <taxon>Microbacterium</taxon>
    </lineage>
</organism>
<dbReference type="Pfam" id="PF13483">
    <property type="entry name" value="Lactamase_B_3"/>
    <property type="match status" value="1"/>
</dbReference>
<reference evidence="3" key="1">
    <citation type="journal article" date="2019" name="Int. J. Syst. Evol. Microbiol.">
        <title>The Global Catalogue of Microorganisms (GCM) 10K type strain sequencing project: providing services to taxonomists for standard genome sequencing and annotation.</title>
        <authorList>
            <consortium name="The Broad Institute Genomics Platform"/>
            <consortium name="The Broad Institute Genome Sequencing Center for Infectious Disease"/>
            <person name="Wu L."/>
            <person name="Ma J."/>
        </authorList>
    </citation>
    <scope>NUCLEOTIDE SEQUENCE [LARGE SCALE GENOMIC DNA]</scope>
    <source>
        <strain evidence="3">JCM 15577</strain>
    </source>
</reference>
<proteinExistence type="predicted"/>
<dbReference type="InterPro" id="IPR036866">
    <property type="entry name" value="RibonucZ/Hydroxyglut_hydro"/>
</dbReference>
<dbReference type="RefSeq" id="WP_344068826.1">
    <property type="nucleotide sequence ID" value="NZ_BAAAPL010000001.1"/>
</dbReference>
<dbReference type="Proteomes" id="UP001501690">
    <property type="component" value="Unassembled WGS sequence"/>
</dbReference>
<dbReference type="EMBL" id="BAAAPL010000001">
    <property type="protein sequence ID" value="GAA1691126.1"/>
    <property type="molecule type" value="Genomic_DNA"/>
</dbReference>
<gene>
    <name evidence="2" type="ORF">GCM10009808_05130</name>
</gene>
<dbReference type="Gene3D" id="3.60.15.10">
    <property type="entry name" value="Ribonuclease Z/Hydroxyacylglutathione hydrolase-like"/>
    <property type="match status" value="1"/>
</dbReference>